<evidence type="ECO:0000256" key="5">
    <source>
        <dbReference type="SAM" id="Phobius"/>
    </source>
</evidence>
<dbReference type="InParanoid" id="A0A6J1WDJ6"/>
<name>A0A6J1WDJ6_GALME</name>
<gene>
    <name evidence="9" type="primary">LOC113512061</name>
</gene>
<dbReference type="Gene3D" id="3.40.50.2300">
    <property type="match status" value="1"/>
</dbReference>
<feature type="transmembrane region" description="Helical" evidence="5">
    <location>
        <begin position="499"/>
        <end position="523"/>
    </location>
</feature>
<dbReference type="SUPFAM" id="SSF53822">
    <property type="entry name" value="Periplasmic binding protein-like I"/>
    <property type="match status" value="1"/>
</dbReference>
<evidence type="ECO:0000313" key="9">
    <source>
        <dbReference type="RefSeq" id="XP_026751631.2"/>
    </source>
</evidence>
<proteinExistence type="predicted"/>
<protein>
    <submittedName>
        <fullName evidence="9">Uncharacterized protein LOC113512061</fullName>
    </submittedName>
</protein>
<keyword evidence="3 5" id="KW-1133">Transmembrane helix</keyword>
<evidence type="ECO:0000256" key="2">
    <source>
        <dbReference type="ARBA" id="ARBA00022692"/>
    </source>
</evidence>
<evidence type="ECO:0000256" key="4">
    <source>
        <dbReference type="ARBA" id="ARBA00023136"/>
    </source>
</evidence>
<dbReference type="InterPro" id="IPR028082">
    <property type="entry name" value="Peripla_BP_I"/>
</dbReference>
<organism evidence="8 9">
    <name type="scientific">Galleria mellonella</name>
    <name type="common">Greater wax moth</name>
    <dbReference type="NCBI Taxonomy" id="7137"/>
    <lineage>
        <taxon>Eukaryota</taxon>
        <taxon>Metazoa</taxon>
        <taxon>Ecdysozoa</taxon>
        <taxon>Arthropoda</taxon>
        <taxon>Hexapoda</taxon>
        <taxon>Insecta</taxon>
        <taxon>Pterygota</taxon>
        <taxon>Neoptera</taxon>
        <taxon>Endopterygota</taxon>
        <taxon>Lepidoptera</taxon>
        <taxon>Glossata</taxon>
        <taxon>Ditrysia</taxon>
        <taxon>Pyraloidea</taxon>
        <taxon>Pyralidae</taxon>
        <taxon>Galleriinae</taxon>
        <taxon>Galleria</taxon>
    </lineage>
</organism>
<dbReference type="Pfam" id="PF01094">
    <property type="entry name" value="ANF_receptor"/>
    <property type="match status" value="1"/>
</dbReference>
<dbReference type="KEGG" id="gmw:113512061"/>
<feature type="chain" id="PRO_5045624927" evidence="6">
    <location>
        <begin position="23"/>
        <end position="537"/>
    </location>
</feature>
<evidence type="ECO:0000259" key="7">
    <source>
        <dbReference type="Pfam" id="PF01094"/>
    </source>
</evidence>
<evidence type="ECO:0000313" key="8">
    <source>
        <dbReference type="Proteomes" id="UP001652740"/>
    </source>
</evidence>
<keyword evidence="2 5" id="KW-0812">Transmembrane</keyword>
<evidence type="ECO:0000256" key="1">
    <source>
        <dbReference type="ARBA" id="ARBA00004370"/>
    </source>
</evidence>
<evidence type="ECO:0000256" key="3">
    <source>
        <dbReference type="ARBA" id="ARBA00022989"/>
    </source>
</evidence>
<feature type="domain" description="Receptor ligand binding region" evidence="7">
    <location>
        <begin position="244"/>
        <end position="388"/>
    </location>
</feature>
<comment type="subcellular location">
    <subcellularLocation>
        <location evidence="1">Membrane</location>
    </subcellularLocation>
</comment>
<evidence type="ECO:0000256" key="6">
    <source>
        <dbReference type="SAM" id="SignalP"/>
    </source>
</evidence>
<sequence>MTTLVFCLVISVLLVVVCYYDADFLSGDQKSVLLLLVSNEDGHKKMNDELENMINRNDYDIDVRRLHINNATLTETISIVNTNRNDYVVNLKIVDFYKESTLPSDLIFHENGATITDPFCVIDIAKTNKETSCEVKDVELQEMAAFSKNILDIKDIEIIEILSNFNINNNKEHTMPTKKYATHIILICSQNENAIDSDYKEKLKANSNPVELIFSECNTEMKIPDNTSAVLAPKPLQFSSFNPQIPFIFYDSNHLLPVHEEDYPNSYTLLPWQPLKYALVKFLQKMKWQRIAVISDDSYFSDEFEKELISLLHENDFVYTVKQCLYNINSSNYDPNLKTCTFDKGLNELRNQEYKVWVIIANVEIYNLEKLTRAARDLGIRGVQWIFRHPYNDDTKHIPDNIGDIYYIKLSPSGTNAFNDLIYTGIEYIKKALFYGNMNITFPISTVVRATITKRYYTFRGIIDIDGTKSSVIEMPHAYISDLSDCYIRSNDFDKPCDNFLLCLLFLVIIMFMLILLIIVIYFSNIHTTYGQYSNIL</sequence>
<dbReference type="InterPro" id="IPR001828">
    <property type="entry name" value="ANF_lig-bd_rcpt"/>
</dbReference>
<keyword evidence="4 5" id="KW-0472">Membrane</keyword>
<dbReference type="AlphaFoldDB" id="A0A6J1WDJ6"/>
<dbReference type="Proteomes" id="UP001652740">
    <property type="component" value="Unplaced"/>
</dbReference>
<keyword evidence="6" id="KW-0732">Signal</keyword>
<dbReference type="GeneID" id="113512061"/>
<accession>A0A6J1WDJ6</accession>
<reference evidence="9" key="1">
    <citation type="submission" date="2025-08" db="UniProtKB">
        <authorList>
            <consortium name="RefSeq"/>
        </authorList>
    </citation>
    <scope>IDENTIFICATION</scope>
    <source>
        <tissue evidence="9">Whole larvae</tissue>
    </source>
</reference>
<dbReference type="GO" id="GO:0016020">
    <property type="term" value="C:membrane"/>
    <property type="evidence" value="ECO:0007669"/>
    <property type="project" value="UniProtKB-SubCell"/>
</dbReference>
<feature type="signal peptide" evidence="6">
    <location>
        <begin position="1"/>
        <end position="22"/>
    </location>
</feature>
<keyword evidence="8" id="KW-1185">Reference proteome</keyword>
<dbReference type="RefSeq" id="XP_026751631.2">
    <property type="nucleotide sequence ID" value="XM_026895830.3"/>
</dbReference>